<accession>E6U873</accession>
<reference evidence="1 2" key="1">
    <citation type="submission" date="2010-12" db="EMBL/GenBank/DDBJ databases">
        <title>Complete sequence of Ethanoligenens harbinense YUAN-3.</title>
        <authorList>
            <person name="Lucas S."/>
            <person name="Copeland A."/>
            <person name="Lapidus A."/>
            <person name="Cheng J.-F."/>
            <person name="Bruce D."/>
            <person name="Goodwin L."/>
            <person name="Pitluck S."/>
            <person name="Chertkov O."/>
            <person name="Misra M."/>
            <person name="Detter J.C."/>
            <person name="Han C."/>
            <person name="Tapia R."/>
            <person name="Land M."/>
            <person name="Hauser L."/>
            <person name="Jeffries C."/>
            <person name="Kyrpides N."/>
            <person name="Ivanova N."/>
            <person name="Mikhailova N."/>
            <person name="Wang A."/>
            <person name="Mouttaki H."/>
            <person name="He Z."/>
            <person name="Zhou J."/>
            <person name="Hemme C.L."/>
            <person name="Woyke T."/>
        </authorList>
    </citation>
    <scope>NUCLEOTIDE SEQUENCE [LARGE SCALE GENOMIC DNA]</scope>
    <source>
        <strain evidence="2">DSM 18485 / JCM 12961 / CGMCC 1.5033 / YUAN-3</strain>
    </source>
</reference>
<dbReference type="STRING" id="663278.Ethha_1556"/>
<evidence type="ECO:0000313" key="2">
    <source>
        <dbReference type="Proteomes" id="UP000001551"/>
    </source>
</evidence>
<dbReference type="HOGENOM" id="CLU_065973_0_0_9"/>
<dbReference type="RefSeq" id="WP_013485447.1">
    <property type="nucleotide sequence ID" value="NC_014828.1"/>
</dbReference>
<keyword evidence="2" id="KW-1185">Reference proteome</keyword>
<dbReference type="EMBL" id="CP002400">
    <property type="protein sequence ID" value="ADU27092.1"/>
    <property type="molecule type" value="Genomic_DNA"/>
</dbReference>
<dbReference type="eggNOG" id="COG2849">
    <property type="taxonomic scope" value="Bacteria"/>
</dbReference>
<protein>
    <submittedName>
        <fullName evidence="1">Uncharacterized protein</fullName>
    </submittedName>
</protein>
<gene>
    <name evidence="1" type="ordered locus">Ethha_1556</name>
</gene>
<evidence type="ECO:0000313" key="1">
    <source>
        <dbReference type="EMBL" id="ADU27092.1"/>
    </source>
</evidence>
<sequence>MSLLEEQTRYGTLKGIHKLSRYPGGALKDCTLVVHNTIQTPYGELAPQYEDDGLRRKFTRSLSFHPNGTLKSISLQEQTVFKTAQGDIPAELITFYEDGSIHRVFPLNGKLSGFWAEKNEYELEPVLHFETGRLAFDQKIIGVSFYPGGAVHSFTFWPRDAVTVELPFGKVATRIGLAFYESGAVKSLEPRLPTPVQTPIGEIVAYDVDAVGVNGDINSLSLHEDGGLQTVTTDANVVTVRQPDGTSVICAPTLHMSHFEDEVMRVESLAIRFEDGKAVFPQGAFSLADCTFTVERFDPKGVKVSNDCEGC</sequence>
<organism evidence="1 2">
    <name type="scientific">Ethanoligenens harbinense (strain DSM 18485 / JCM 12961 / CGMCC 1.5033 / YUAN-3)</name>
    <dbReference type="NCBI Taxonomy" id="663278"/>
    <lineage>
        <taxon>Bacteria</taxon>
        <taxon>Bacillati</taxon>
        <taxon>Bacillota</taxon>
        <taxon>Clostridia</taxon>
        <taxon>Eubacteriales</taxon>
        <taxon>Oscillospiraceae</taxon>
        <taxon>Ethanoligenens</taxon>
    </lineage>
</organism>
<name>E6U873_ETHHY</name>
<dbReference type="KEGG" id="eha:Ethha_1556"/>
<dbReference type="Proteomes" id="UP000001551">
    <property type="component" value="Chromosome"/>
</dbReference>
<proteinExistence type="predicted"/>
<dbReference type="AlphaFoldDB" id="E6U873"/>